<name>A0A7D7EMQ0_9CAUD</name>
<dbReference type="Proteomes" id="UP000514515">
    <property type="component" value="Segment"/>
</dbReference>
<gene>
    <name evidence="1" type="ORF">phiV141_23</name>
</gene>
<proteinExistence type="predicted"/>
<accession>A0A7D7EMQ0</accession>
<reference evidence="1 2" key="1">
    <citation type="submission" date="2020-03" db="EMBL/GenBank/DDBJ databases">
        <authorList>
            <person name="Chen G."/>
            <person name="Lin M."/>
            <person name="Fu H."/>
        </authorList>
    </citation>
    <scope>NUCLEOTIDE SEQUENCE [LARGE SCALE GENOMIC DNA]</scope>
</reference>
<keyword evidence="2" id="KW-1185">Reference proteome</keyword>
<evidence type="ECO:0000313" key="2">
    <source>
        <dbReference type="Proteomes" id="UP000514515"/>
    </source>
</evidence>
<sequence>MLKQAHQKARNVFYVKIKDVDALVKEHSTLYRYTENGSTIQFVANFGVPAVNGYVVQIEGDAPIYMSKAEFDRQYVEAPDA</sequence>
<organism evidence="1 2">
    <name type="scientific">Vibrio phage phiV141</name>
    <dbReference type="NCBI Taxonomy" id="2723905"/>
    <lineage>
        <taxon>Viruses</taxon>
        <taxon>Duplodnaviria</taxon>
        <taxon>Heunggongvirae</taxon>
        <taxon>Uroviricota</taxon>
        <taxon>Caudoviricetes</taxon>
        <taxon>Autographivirales</taxon>
        <taxon>Autographivirales incertae sedis</taxon>
        <taxon>Fujianvirus</taxon>
        <taxon>Fujianvirus V141</taxon>
    </lineage>
</organism>
<dbReference type="EMBL" id="MT227925">
    <property type="protein sequence ID" value="QMP18280.1"/>
    <property type="molecule type" value="Genomic_DNA"/>
</dbReference>
<evidence type="ECO:0000313" key="1">
    <source>
        <dbReference type="EMBL" id="QMP18280.1"/>
    </source>
</evidence>
<protein>
    <submittedName>
        <fullName evidence="1">Uncharacterized protein</fullName>
    </submittedName>
</protein>